<evidence type="ECO:0000259" key="6">
    <source>
        <dbReference type="Pfam" id="PF04048"/>
    </source>
</evidence>
<accession>A0ABD6EFJ1</accession>
<dbReference type="Pfam" id="PF04048">
    <property type="entry name" value="Sec8_N"/>
    <property type="match status" value="1"/>
</dbReference>
<proteinExistence type="inferred from homology"/>
<dbReference type="EMBL" id="JBGFUD010001364">
    <property type="protein sequence ID" value="MFH4976181.1"/>
    <property type="molecule type" value="Genomic_DNA"/>
</dbReference>
<dbReference type="InterPro" id="IPR007191">
    <property type="entry name" value="Sec8_exocyst_N"/>
</dbReference>
<evidence type="ECO:0000256" key="1">
    <source>
        <dbReference type="ARBA" id="ARBA00010470"/>
    </source>
</evidence>
<comment type="similarity">
    <text evidence="1 4">Belongs to the SEC8 family.</text>
</comment>
<evidence type="ECO:0000313" key="8">
    <source>
        <dbReference type="Proteomes" id="UP001608902"/>
    </source>
</evidence>
<dbReference type="GO" id="GO:0015031">
    <property type="term" value="P:protein transport"/>
    <property type="evidence" value="ECO:0007669"/>
    <property type="project" value="UniProtKB-KW"/>
</dbReference>
<keyword evidence="8" id="KW-1185">Reference proteome</keyword>
<feature type="domain" description="Exocyst complex component Sec8 N-terminal" evidence="6">
    <location>
        <begin position="58"/>
        <end position="145"/>
    </location>
</feature>
<organism evidence="7 8">
    <name type="scientific">Gnathostoma spinigerum</name>
    <dbReference type="NCBI Taxonomy" id="75299"/>
    <lineage>
        <taxon>Eukaryota</taxon>
        <taxon>Metazoa</taxon>
        <taxon>Ecdysozoa</taxon>
        <taxon>Nematoda</taxon>
        <taxon>Chromadorea</taxon>
        <taxon>Rhabditida</taxon>
        <taxon>Spirurina</taxon>
        <taxon>Gnathostomatomorpha</taxon>
        <taxon>Gnathostomatoidea</taxon>
        <taxon>Gnathostomatidae</taxon>
        <taxon>Gnathostoma</taxon>
    </lineage>
</organism>
<keyword evidence="3 4" id="KW-0268">Exocytosis</keyword>
<comment type="function">
    <text evidence="4">Component of the exocyst complex involved in the docking of exocytic vesicles with fusion sites on the plasma membrane.</text>
</comment>
<dbReference type="PANTHER" id="PTHR14146:SF0">
    <property type="entry name" value="EXOCYST COMPLEX COMPONENT 4"/>
    <property type="match status" value="1"/>
</dbReference>
<reference evidence="7 8" key="1">
    <citation type="submission" date="2024-08" db="EMBL/GenBank/DDBJ databases">
        <title>Gnathostoma spinigerum genome.</title>
        <authorList>
            <person name="Gonzalez-Bertolin B."/>
            <person name="Monzon S."/>
            <person name="Zaballos A."/>
            <person name="Jimenez P."/>
            <person name="Dekumyoy P."/>
            <person name="Varona S."/>
            <person name="Cuesta I."/>
            <person name="Sumanam S."/>
            <person name="Adisakwattana P."/>
            <person name="Gasser R.B."/>
            <person name="Hernandez-Gonzalez A."/>
            <person name="Young N.D."/>
            <person name="Perteguer M.J."/>
        </authorList>
    </citation>
    <scope>NUCLEOTIDE SEQUENCE [LARGE SCALE GENOMIC DNA]</scope>
    <source>
        <strain evidence="7">AL3</strain>
        <tissue evidence="7">Liver</tissue>
    </source>
</reference>
<feature type="region of interest" description="Disordered" evidence="5">
    <location>
        <begin position="1"/>
        <end position="20"/>
    </location>
</feature>
<evidence type="ECO:0000256" key="4">
    <source>
        <dbReference type="RuleBase" id="RU367079"/>
    </source>
</evidence>
<comment type="caution">
    <text evidence="7">The sequence shown here is derived from an EMBL/GenBank/DDBJ whole genome shotgun (WGS) entry which is preliminary data.</text>
</comment>
<keyword evidence="2 4" id="KW-0813">Transport</keyword>
<gene>
    <name evidence="7" type="ORF">AB6A40_002890</name>
</gene>
<evidence type="ECO:0000256" key="5">
    <source>
        <dbReference type="SAM" id="MobiDB-lite"/>
    </source>
</evidence>
<keyword evidence="4" id="KW-0653">Protein transport</keyword>
<dbReference type="GO" id="GO:0000145">
    <property type="term" value="C:exocyst"/>
    <property type="evidence" value="ECO:0007669"/>
    <property type="project" value="UniProtKB-UniRule"/>
</dbReference>
<feature type="compositionally biased region" description="Basic and acidic residues" evidence="5">
    <location>
        <begin position="1"/>
        <end position="11"/>
    </location>
</feature>
<name>A0ABD6EFJ1_9BILA</name>
<sequence length="899" mass="101950">MSLTSGDEKPRAAPRRKFSVDNSSGLLLGMIRSLKTSSSDDQKELDRRKLELGFAESSKEIDRLVREYEQDVGTCLNSFRNVSSRITSCRERVHNVRNSLLTCRTLLQCRRDELKRLWMENAQQKHISMALAQIDSIRNIEVDVDDKIAHSDYLSAANALKEADSLLNGPFSNIDGLTNLRTHVYNTSKKLLDRLIDDLTELLIVQPFEFQLLEVVGAVPEHVIVDSNECRMLMNKYAKSLPAKNLLDHTVLSQRISSCIRALAVYERLTSTLHRIRQISPSVLMKCIRSTEAIVIAASGGGEGADSHDLSQYFQLVLSQLQNSYEVHCLLGKELEQGCSEQIKETGKELSTDFWKMAQNAIEQLLSEFLGIQQSPPVVTAQKTTSISVEKPALFRFDATACATLTRPTKQLHTVICEPSPWNITILYPHLERFCCEREAELGIEICSLRKFLQSFILDVFIDCVKTKLSVVVEQALHGHDTWRVLMQFPQPKVLASCYKIFCSCQEIGKLIETMRAYSDRLSALWLLVIAAFTKSTGAVYENITRPLSEGDDGRERRKISAAWAVDEDISRLLKSLPNWLMVNSLESNPSTSWSTPPAFSPVNESDMEIRQRNERESEILIGNLGTAKRLAREELITDMEQIRSLACIHESLKWFCEKMCTLIEELPENARQSMQKCQVQLQSEGSENHTTSSGSIMESVQQKLNELNSMADTCLLILHLELRVHCFYHLLPLARIRPSLPHDELDSEVIDFGRDLTQFHQLLGSHLPAHKMKYLFDGLGHLCASIFIHSSQHMPKLTDSGKKRVCRNVFAIQQRLSQLTGRRESELDRARSFFELLNHDPDQLLALILERGAVFSHLEYTFLLSLAVRSHSTLSAQPGALEQRMLQLKNILAQMKKL</sequence>
<evidence type="ECO:0000256" key="3">
    <source>
        <dbReference type="ARBA" id="ARBA00022483"/>
    </source>
</evidence>
<dbReference type="Proteomes" id="UP001608902">
    <property type="component" value="Unassembled WGS sequence"/>
</dbReference>
<dbReference type="GO" id="GO:0006612">
    <property type="term" value="P:protein targeting to membrane"/>
    <property type="evidence" value="ECO:0007669"/>
    <property type="project" value="UniProtKB-UniRule"/>
</dbReference>
<dbReference type="AlphaFoldDB" id="A0ABD6EFJ1"/>
<dbReference type="PANTHER" id="PTHR14146">
    <property type="entry name" value="EXOCYST COMPLEX COMPONENT 4"/>
    <property type="match status" value="1"/>
</dbReference>
<evidence type="ECO:0000256" key="2">
    <source>
        <dbReference type="ARBA" id="ARBA00022448"/>
    </source>
</evidence>
<dbReference type="InterPro" id="IPR039682">
    <property type="entry name" value="Sec8/EXOC4"/>
</dbReference>
<dbReference type="GO" id="GO:0090522">
    <property type="term" value="P:vesicle tethering involved in exocytosis"/>
    <property type="evidence" value="ECO:0007669"/>
    <property type="project" value="UniProtKB-UniRule"/>
</dbReference>
<protein>
    <recommendedName>
        <fullName evidence="4">Exocyst complex component Sec8</fullName>
    </recommendedName>
</protein>
<evidence type="ECO:0000313" key="7">
    <source>
        <dbReference type="EMBL" id="MFH4976181.1"/>
    </source>
</evidence>